<dbReference type="InterPro" id="IPR020966">
    <property type="entry name" value="ALMT"/>
</dbReference>
<feature type="transmembrane region" description="Helical" evidence="10">
    <location>
        <begin position="132"/>
        <end position="150"/>
    </location>
</feature>
<keyword evidence="6" id="KW-0406">Ion transport</keyword>
<dbReference type="Proteomes" id="UP000306102">
    <property type="component" value="Unassembled WGS sequence"/>
</dbReference>
<dbReference type="Pfam" id="PF11744">
    <property type="entry name" value="ALMT"/>
    <property type="match status" value="1"/>
</dbReference>
<keyword evidence="5 10" id="KW-1133">Transmembrane helix</keyword>
<comment type="subcellular location">
    <subcellularLocation>
        <location evidence="1">Membrane</location>
        <topology evidence="1">Multi-pass membrane protein</topology>
    </subcellularLocation>
</comment>
<dbReference type="EMBL" id="SDRB02011101">
    <property type="protein sequence ID" value="THG02871.1"/>
    <property type="molecule type" value="Genomic_DNA"/>
</dbReference>
<sequence>MEIESETINNADDLGPFARAWQWFKGLPEMLWTQVVDVATKAKKLGKDDPRRIVHSFKVGLTITLVSLFYYCDPLYDGFGVSAMWAVLTVVVVFDFSVGATLGRGVNRGFATLLAGTLGVGAHRIASFSGEICEPILLGLFVFILVSGYRDDEVLEMAHRRLSTILIGGASVVIVCVCICPVWAGDDLHNLVASNLEKLGTFLEGFGSEYFKKQSNGESKDDKALLQGYKSVLNSKSTEESWANFAKWEPRHGKFKYRHPWEKYLRIGSLTRQCACRIDALNTYLDSDLKACPEMQAKIEESSTKLSTECSYALKELALSVKTMTMPSTANSHMANSKIIAKTLKSLLETGSWRGADLLHIIPAATVASLLIDVATCTEKIAESVNELASLAKFNSVDDVVTKEPPPLTSKEMLRPCSSIEEPPHHVVTIQSPGE</sequence>
<keyword evidence="4 10" id="KW-0812">Transmembrane</keyword>
<evidence type="ECO:0000256" key="9">
    <source>
        <dbReference type="SAM" id="MobiDB-lite"/>
    </source>
</evidence>
<protein>
    <recommendedName>
        <fullName evidence="13">Aluminum-activated malate transporter</fullName>
    </recommendedName>
</protein>
<dbReference type="PANTHER" id="PTHR31086">
    <property type="entry name" value="ALUMINUM-ACTIVATED MALATE TRANSPORTER 10"/>
    <property type="match status" value="1"/>
</dbReference>
<proteinExistence type="inferred from homology"/>
<feature type="transmembrane region" description="Helical" evidence="10">
    <location>
        <begin position="162"/>
        <end position="184"/>
    </location>
</feature>
<evidence type="ECO:0008006" key="13">
    <source>
        <dbReference type="Google" id="ProtNLM"/>
    </source>
</evidence>
<evidence type="ECO:0000256" key="6">
    <source>
        <dbReference type="ARBA" id="ARBA00023065"/>
    </source>
</evidence>
<dbReference type="GO" id="GO:0016020">
    <property type="term" value="C:membrane"/>
    <property type="evidence" value="ECO:0007669"/>
    <property type="project" value="UniProtKB-SubCell"/>
</dbReference>
<evidence type="ECO:0000256" key="1">
    <source>
        <dbReference type="ARBA" id="ARBA00004141"/>
    </source>
</evidence>
<evidence type="ECO:0000256" key="10">
    <source>
        <dbReference type="SAM" id="Phobius"/>
    </source>
</evidence>
<organism evidence="11 12">
    <name type="scientific">Camellia sinensis var. sinensis</name>
    <name type="common">China tea</name>
    <dbReference type="NCBI Taxonomy" id="542762"/>
    <lineage>
        <taxon>Eukaryota</taxon>
        <taxon>Viridiplantae</taxon>
        <taxon>Streptophyta</taxon>
        <taxon>Embryophyta</taxon>
        <taxon>Tracheophyta</taxon>
        <taxon>Spermatophyta</taxon>
        <taxon>Magnoliopsida</taxon>
        <taxon>eudicotyledons</taxon>
        <taxon>Gunneridae</taxon>
        <taxon>Pentapetalae</taxon>
        <taxon>asterids</taxon>
        <taxon>Ericales</taxon>
        <taxon>Theaceae</taxon>
        <taxon>Camellia</taxon>
    </lineage>
</organism>
<gene>
    <name evidence="11" type="ORF">TEA_011930</name>
</gene>
<reference evidence="11 12" key="1">
    <citation type="journal article" date="2018" name="Proc. Natl. Acad. Sci. U.S.A.">
        <title>Draft genome sequence of Camellia sinensis var. sinensis provides insights into the evolution of the tea genome and tea quality.</title>
        <authorList>
            <person name="Wei C."/>
            <person name="Yang H."/>
            <person name="Wang S."/>
            <person name="Zhao J."/>
            <person name="Liu C."/>
            <person name="Gao L."/>
            <person name="Xia E."/>
            <person name="Lu Y."/>
            <person name="Tai Y."/>
            <person name="She G."/>
            <person name="Sun J."/>
            <person name="Cao H."/>
            <person name="Tong W."/>
            <person name="Gao Q."/>
            <person name="Li Y."/>
            <person name="Deng W."/>
            <person name="Jiang X."/>
            <person name="Wang W."/>
            <person name="Chen Q."/>
            <person name="Zhang S."/>
            <person name="Li H."/>
            <person name="Wu J."/>
            <person name="Wang P."/>
            <person name="Li P."/>
            <person name="Shi C."/>
            <person name="Zheng F."/>
            <person name="Jian J."/>
            <person name="Huang B."/>
            <person name="Shan D."/>
            <person name="Shi M."/>
            <person name="Fang C."/>
            <person name="Yue Y."/>
            <person name="Li F."/>
            <person name="Li D."/>
            <person name="Wei S."/>
            <person name="Han B."/>
            <person name="Jiang C."/>
            <person name="Yin Y."/>
            <person name="Xia T."/>
            <person name="Zhang Z."/>
            <person name="Bennetzen J.L."/>
            <person name="Zhao S."/>
            <person name="Wan X."/>
        </authorList>
    </citation>
    <scope>NUCLEOTIDE SEQUENCE [LARGE SCALE GENOMIC DNA]</scope>
    <source>
        <strain evidence="12">cv. Shuchazao</strain>
        <tissue evidence="11">Leaf</tissue>
    </source>
</reference>
<feature type="transmembrane region" description="Helical" evidence="10">
    <location>
        <begin position="109"/>
        <end position="126"/>
    </location>
</feature>
<name>A0A4S4DJ42_CAMSN</name>
<comment type="caution">
    <text evidence="11">The sequence shown here is derived from an EMBL/GenBank/DDBJ whole genome shotgun (WGS) entry which is preliminary data.</text>
</comment>
<feature type="transmembrane region" description="Helical" evidence="10">
    <location>
        <begin position="53"/>
        <end position="71"/>
    </location>
</feature>
<accession>A0A4S4DJ42</accession>
<keyword evidence="3" id="KW-0813">Transport</keyword>
<evidence type="ECO:0000313" key="12">
    <source>
        <dbReference type="Proteomes" id="UP000306102"/>
    </source>
</evidence>
<evidence type="ECO:0000256" key="3">
    <source>
        <dbReference type="ARBA" id="ARBA00022448"/>
    </source>
</evidence>
<keyword evidence="7 10" id="KW-0472">Membrane</keyword>
<evidence type="ECO:0000256" key="4">
    <source>
        <dbReference type="ARBA" id="ARBA00022692"/>
    </source>
</evidence>
<feature type="region of interest" description="Disordered" evidence="9">
    <location>
        <begin position="404"/>
        <end position="435"/>
    </location>
</feature>
<evidence type="ECO:0000256" key="5">
    <source>
        <dbReference type="ARBA" id="ARBA00022989"/>
    </source>
</evidence>
<dbReference type="GO" id="GO:0015743">
    <property type="term" value="P:malate transport"/>
    <property type="evidence" value="ECO:0007669"/>
    <property type="project" value="InterPro"/>
</dbReference>
<dbReference type="STRING" id="542762.A0A4S4DJ42"/>
<feature type="transmembrane region" description="Helical" evidence="10">
    <location>
        <begin position="83"/>
        <end position="102"/>
    </location>
</feature>
<keyword evidence="12" id="KW-1185">Reference proteome</keyword>
<comment type="similarity">
    <text evidence="2">Belongs to the aromatic acid exporter (TC 2.A.85) family.</text>
</comment>
<evidence type="ECO:0000256" key="2">
    <source>
        <dbReference type="ARBA" id="ARBA00007079"/>
    </source>
</evidence>
<dbReference type="AlphaFoldDB" id="A0A4S4DJ42"/>
<evidence type="ECO:0000256" key="8">
    <source>
        <dbReference type="ARBA" id="ARBA00023303"/>
    </source>
</evidence>
<evidence type="ECO:0000313" key="11">
    <source>
        <dbReference type="EMBL" id="THG02871.1"/>
    </source>
</evidence>
<dbReference type="GO" id="GO:0034220">
    <property type="term" value="P:monoatomic ion transmembrane transport"/>
    <property type="evidence" value="ECO:0007669"/>
    <property type="project" value="UniProtKB-KW"/>
</dbReference>
<evidence type="ECO:0000256" key="7">
    <source>
        <dbReference type="ARBA" id="ARBA00023136"/>
    </source>
</evidence>
<keyword evidence="8" id="KW-0407">Ion channel</keyword>